<dbReference type="Pfam" id="PF12096">
    <property type="entry name" value="DUF3572"/>
    <property type="match status" value="1"/>
</dbReference>
<evidence type="ECO:0000313" key="1">
    <source>
        <dbReference type="EMBL" id="MFC0203530.1"/>
    </source>
</evidence>
<comment type="caution">
    <text evidence="1">The sequence shown here is derived from an EMBL/GenBank/DDBJ whole genome shotgun (WGS) entry which is preliminary data.</text>
</comment>
<evidence type="ECO:0000313" key="2">
    <source>
        <dbReference type="Proteomes" id="UP001589798"/>
    </source>
</evidence>
<organism evidence="1 2">
    <name type="scientific">Novosphingobium soli</name>
    <dbReference type="NCBI Taxonomy" id="574956"/>
    <lineage>
        <taxon>Bacteria</taxon>
        <taxon>Pseudomonadati</taxon>
        <taxon>Pseudomonadota</taxon>
        <taxon>Alphaproteobacteria</taxon>
        <taxon>Sphingomonadales</taxon>
        <taxon>Sphingomonadaceae</taxon>
        <taxon>Novosphingobium</taxon>
    </lineage>
</organism>
<name>A0ABV6CS27_9SPHN</name>
<proteinExistence type="predicted"/>
<dbReference type="InterPro" id="IPR021955">
    <property type="entry name" value="DUF3572"/>
</dbReference>
<sequence>MLGDSSRAERFLALTGLTPDALRASLASPGTQAAVLDFLCAHEPDLIAAADALGVAPATLVAARAELEA</sequence>
<dbReference type="EMBL" id="JBHLWK010000007">
    <property type="protein sequence ID" value="MFC0203530.1"/>
    <property type="molecule type" value="Genomic_DNA"/>
</dbReference>
<dbReference type="Proteomes" id="UP001589798">
    <property type="component" value="Unassembled WGS sequence"/>
</dbReference>
<gene>
    <name evidence="1" type="ORF">ACFFJC_04490</name>
</gene>
<keyword evidence="2" id="KW-1185">Reference proteome</keyword>
<protein>
    <submittedName>
        <fullName evidence="1">DUF3572 family protein</fullName>
    </submittedName>
</protein>
<accession>A0ABV6CS27</accession>
<dbReference type="RefSeq" id="WP_379486302.1">
    <property type="nucleotide sequence ID" value="NZ_JBHLWK010000007.1"/>
</dbReference>
<reference evidence="1 2" key="1">
    <citation type="submission" date="2024-09" db="EMBL/GenBank/DDBJ databases">
        <authorList>
            <person name="Sun Q."/>
            <person name="Mori K."/>
        </authorList>
    </citation>
    <scope>NUCLEOTIDE SEQUENCE [LARGE SCALE GENOMIC DNA]</scope>
    <source>
        <strain evidence="1 2">CCM 7706</strain>
    </source>
</reference>